<dbReference type="EMBL" id="SMOL01000583">
    <property type="protein sequence ID" value="KAB2604779.1"/>
    <property type="molecule type" value="Genomic_DNA"/>
</dbReference>
<dbReference type="Proteomes" id="UP000327157">
    <property type="component" value="Unassembled WGS sequence"/>
</dbReference>
<accession>A0A5N5FNP2</accession>
<comment type="caution">
    <text evidence="1">The sequence shown here is derived from an EMBL/GenBank/DDBJ whole genome shotgun (WGS) entry which is preliminary data.</text>
</comment>
<name>A0A5N5FNP2_9ROSA</name>
<gene>
    <name evidence="1" type="ORF">D8674_039100</name>
</gene>
<reference evidence="1 2" key="1">
    <citation type="submission" date="2019-09" db="EMBL/GenBank/DDBJ databases">
        <authorList>
            <person name="Ou C."/>
        </authorList>
    </citation>
    <scope>NUCLEOTIDE SEQUENCE [LARGE SCALE GENOMIC DNA]</scope>
    <source>
        <strain evidence="1">S2</strain>
        <tissue evidence="1">Leaf</tissue>
    </source>
</reference>
<keyword evidence="2" id="KW-1185">Reference proteome</keyword>
<evidence type="ECO:0000313" key="1">
    <source>
        <dbReference type="EMBL" id="KAB2604779.1"/>
    </source>
</evidence>
<reference evidence="1 2" key="2">
    <citation type="submission" date="2019-11" db="EMBL/GenBank/DDBJ databases">
        <title>A de novo genome assembly of a pear dwarfing rootstock.</title>
        <authorList>
            <person name="Wang F."/>
            <person name="Wang J."/>
            <person name="Li S."/>
            <person name="Zhang Y."/>
            <person name="Fang M."/>
            <person name="Ma L."/>
            <person name="Zhao Y."/>
            <person name="Jiang S."/>
        </authorList>
    </citation>
    <scope>NUCLEOTIDE SEQUENCE [LARGE SCALE GENOMIC DNA]</scope>
    <source>
        <strain evidence="1">S2</strain>
        <tissue evidence="1">Leaf</tissue>
    </source>
</reference>
<proteinExistence type="predicted"/>
<dbReference type="AlphaFoldDB" id="A0A5N5FNP2"/>
<organism evidence="1 2">
    <name type="scientific">Pyrus ussuriensis x Pyrus communis</name>
    <dbReference type="NCBI Taxonomy" id="2448454"/>
    <lineage>
        <taxon>Eukaryota</taxon>
        <taxon>Viridiplantae</taxon>
        <taxon>Streptophyta</taxon>
        <taxon>Embryophyta</taxon>
        <taxon>Tracheophyta</taxon>
        <taxon>Spermatophyta</taxon>
        <taxon>Magnoliopsida</taxon>
        <taxon>eudicotyledons</taxon>
        <taxon>Gunneridae</taxon>
        <taxon>Pentapetalae</taxon>
        <taxon>rosids</taxon>
        <taxon>fabids</taxon>
        <taxon>Rosales</taxon>
        <taxon>Rosaceae</taxon>
        <taxon>Amygdaloideae</taxon>
        <taxon>Maleae</taxon>
        <taxon>Pyrus</taxon>
    </lineage>
</organism>
<sequence length="139" mass="14834">MSFSASSFFVCMNLLGKGTFGGKTLVGTKLDTFLPLMDRFEVLEPFKAGGKGGNTFAVGRLCSSSSILNSSSSLERGLDGPWSDPTCFPLRKLMAFTDSNPPFGFTCVELGNLPCSLLNCPMNSAICPTCLFNSFTSRA</sequence>
<evidence type="ECO:0000313" key="2">
    <source>
        <dbReference type="Proteomes" id="UP000327157"/>
    </source>
</evidence>
<protein>
    <submittedName>
        <fullName evidence="1">Uncharacterized protein</fullName>
    </submittedName>
</protein>